<dbReference type="InterPro" id="IPR006015">
    <property type="entry name" value="Universal_stress_UspA"/>
</dbReference>
<proteinExistence type="inferred from homology"/>
<dbReference type="InterPro" id="IPR014729">
    <property type="entry name" value="Rossmann-like_a/b/a_fold"/>
</dbReference>
<dbReference type="Gene3D" id="3.40.50.620">
    <property type="entry name" value="HUPs"/>
    <property type="match status" value="2"/>
</dbReference>
<dbReference type="RefSeq" id="WP_303281222.1">
    <property type="nucleotide sequence ID" value="NZ_BAABCZ010000016.1"/>
</dbReference>
<dbReference type="Gene3D" id="1.25.40.10">
    <property type="entry name" value="Tetratricopeptide repeat domain"/>
    <property type="match status" value="1"/>
</dbReference>
<dbReference type="Proteomes" id="UP001176891">
    <property type="component" value="Unassembled WGS sequence"/>
</dbReference>
<dbReference type="PANTHER" id="PTHR46268:SF22">
    <property type="entry name" value="SENSOR PROTEIN KDPD-RELATED"/>
    <property type="match status" value="1"/>
</dbReference>
<dbReference type="SUPFAM" id="SSF52402">
    <property type="entry name" value="Adenine nucleotide alpha hydrolases-like"/>
    <property type="match status" value="2"/>
</dbReference>
<dbReference type="InterPro" id="IPR011990">
    <property type="entry name" value="TPR-like_helical_dom_sf"/>
</dbReference>
<evidence type="ECO:0000256" key="1">
    <source>
        <dbReference type="ARBA" id="ARBA00008791"/>
    </source>
</evidence>
<gene>
    <name evidence="3" type="ORF">Q4Q39_04725</name>
</gene>
<keyword evidence="4" id="KW-1185">Reference proteome</keyword>
<organism evidence="3 4">
    <name type="scientific">Flavivirga amylovorans</name>
    <dbReference type="NCBI Taxonomy" id="870486"/>
    <lineage>
        <taxon>Bacteria</taxon>
        <taxon>Pseudomonadati</taxon>
        <taxon>Bacteroidota</taxon>
        <taxon>Flavobacteriia</taxon>
        <taxon>Flavobacteriales</taxon>
        <taxon>Flavobacteriaceae</taxon>
        <taxon>Flavivirga</taxon>
    </lineage>
</organism>
<reference evidence="3" key="1">
    <citation type="submission" date="2023-07" db="EMBL/GenBank/DDBJ databases">
        <title>Two novel species in the genus Flavivirga.</title>
        <authorList>
            <person name="Kwon K."/>
        </authorList>
    </citation>
    <scope>NUCLEOTIDE SEQUENCE</scope>
    <source>
        <strain evidence="3">KACC 14157</strain>
    </source>
</reference>
<dbReference type="EMBL" id="JAUOEM010000001">
    <property type="protein sequence ID" value="MDO5986706.1"/>
    <property type="molecule type" value="Genomic_DNA"/>
</dbReference>
<dbReference type="InterPro" id="IPR006016">
    <property type="entry name" value="UspA"/>
</dbReference>
<dbReference type="PANTHER" id="PTHR46268">
    <property type="entry name" value="STRESS RESPONSE PROTEIN NHAX"/>
    <property type="match status" value="1"/>
</dbReference>
<accession>A0ABT8WYG0</accession>
<protein>
    <submittedName>
        <fullName evidence="3">Universal stress protein</fullName>
    </submittedName>
</protein>
<dbReference type="PRINTS" id="PR01438">
    <property type="entry name" value="UNVRSLSTRESS"/>
</dbReference>
<name>A0ABT8WYG0_9FLAO</name>
<feature type="domain" description="UspA" evidence="2">
    <location>
        <begin position="143"/>
        <end position="280"/>
    </location>
</feature>
<comment type="caution">
    <text evidence="3">The sequence shown here is derived from an EMBL/GenBank/DDBJ whole genome shotgun (WGS) entry which is preliminary data.</text>
</comment>
<dbReference type="CDD" id="cd00293">
    <property type="entry name" value="USP-like"/>
    <property type="match status" value="2"/>
</dbReference>
<evidence type="ECO:0000313" key="4">
    <source>
        <dbReference type="Proteomes" id="UP001176891"/>
    </source>
</evidence>
<evidence type="ECO:0000259" key="2">
    <source>
        <dbReference type="Pfam" id="PF00582"/>
    </source>
</evidence>
<feature type="domain" description="UspA" evidence="2">
    <location>
        <begin position="5"/>
        <end position="136"/>
    </location>
</feature>
<dbReference type="SUPFAM" id="SSF48452">
    <property type="entry name" value="TPR-like"/>
    <property type="match status" value="1"/>
</dbReference>
<sequence>MKLLENILLADDFSKSSENVVETAIELAKVLQAKIIPIHVLPDDIVNEKVKSLLHETAVAKLEETANKIEKAGVQAGKPILEFGSINDRIVRAAVNVNTNLILIGSGESQKGDRFRLGTTAERIIQKSEKPVFVVKEGVPLNIQNILCPIDFSETSKRALKDAITMAHKFKAELTILGVCETQYSTWPIAEENKDEENYIRSAQHKEKFNTFLKEFNLTGLNWVKETPKGNPAKEILSTISRKMIDLLVMGTAGRTGLNRLIIGSVTEKVVREVPCSFLTLKSENVINLQLEVNIRDIENLYKTAVQLVEDGFYEDAIDQLKACLKINNMHIPAYLGIAKIYEKLDEPEKAKKFRDSGNGIKEKIWYTKIEEEVRKLRGS</sequence>
<comment type="similarity">
    <text evidence="1">Belongs to the universal stress protein A family.</text>
</comment>
<evidence type="ECO:0000313" key="3">
    <source>
        <dbReference type="EMBL" id="MDO5986706.1"/>
    </source>
</evidence>
<dbReference type="Pfam" id="PF00582">
    <property type="entry name" value="Usp"/>
    <property type="match status" value="2"/>
</dbReference>